<feature type="domain" description="Ribosomal RNA large subunit methyltransferase K/L-like methyltransferase" evidence="1">
    <location>
        <begin position="189"/>
        <end position="231"/>
    </location>
</feature>
<dbReference type="PANTHER" id="PTHR14911:SF13">
    <property type="entry name" value="TRNA (GUANINE(6)-N2)-METHYLTRANSFERASE THUMP3"/>
    <property type="match status" value="1"/>
</dbReference>
<dbReference type="GO" id="GO:0016423">
    <property type="term" value="F:tRNA (guanine) methyltransferase activity"/>
    <property type="evidence" value="ECO:0007669"/>
    <property type="project" value="TreeGrafter"/>
</dbReference>
<dbReference type="InterPro" id="IPR000241">
    <property type="entry name" value="RlmKL-like_Mtase"/>
</dbReference>
<dbReference type="Gene3D" id="3.40.50.150">
    <property type="entry name" value="Vaccinia Virus protein VP39"/>
    <property type="match status" value="1"/>
</dbReference>
<proteinExistence type="predicted"/>
<dbReference type="PROSITE" id="PS00092">
    <property type="entry name" value="N6_MTASE"/>
    <property type="match status" value="1"/>
</dbReference>
<sequence>MPSTARGRGARASSRPASAIEPVHVRGLYDPPVRYYIQFPAGTGGLVEESLGSYATGVDVVYADDSAMVFDADSAPGDIERIPFAKNSFSVIADVPRERLETAALDIADFIAEDRLDSSARTFRLMFHVDGELVGIGARARRRLESAVSYASGQRVAPSGAGEEYWIVGRTEYDRFMFCRRHNRPKLPAKARGAISHELSAMLVAASRPEPGDVFLDPFAGSGSFVEARLAFPAQRIVYSDTALRLLRHEFTDRIRDSRAIEFLADDALELPSIDDRSVDVIVTDPPWGEFEELELPVPEFLDRMAQSFDRVLRPDTGRLVVLTARRIAPVAEAALEKAGFALNAAHGILVNGHPATVIIGGRPT</sequence>
<dbReference type="InterPro" id="IPR029063">
    <property type="entry name" value="SAM-dependent_MTases_sf"/>
</dbReference>
<comment type="caution">
    <text evidence="2">The sequence shown here is derived from an EMBL/GenBank/DDBJ whole genome shotgun (WGS) entry which is preliminary data.</text>
</comment>
<reference evidence="2 3" key="1">
    <citation type="submission" date="2020-05" db="EMBL/GenBank/DDBJ databases">
        <title>DNA-SIP metagenomic assembled genomes.</title>
        <authorList>
            <person name="Yu J."/>
        </authorList>
    </citation>
    <scope>NUCLEOTIDE SEQUENCE [LARGE SCALE GENOMIC DNA]</scope>
    <source>
        <strain evidence="2">Bin5.27</strain>
    </source>
</reference>
<dbReference type="Proteomes" id="UP000574690">
    <property type="component" value="Unassembled WGS sequence"/>
</dbReference>
<feature type="domain" description="Ribosomal RNA large subunit methyltransferase K/L-like methyltransferase" evidence="1">
    <location>
        <begin position="260"/>
        <end position="330"/>
    </location>
</feature>
<organism evidence="2 3">
    <name type="scientific">Glycomyces artemisiae</name>
    <dbReference type="NCBI Taxonomy" id="1076443"/>
    <lineage>
        <taxon>Bacteria</taxon>
        <taxon>Bacillati</taxon>
        <taxon>Actinomycetota</taxon>
        <taxon>Actinomycetes</taxon>
        <taxon>Glycomycetales</taxon>
        <taxon>Glycomycetaceae</taxon>
        <taxon>Glycomyces</taxon>
    </lineage>
</organism>
<protein>
    <recommendedName>
        <fullName evidence="1">Ribosomal RNA large subunit methyltransferase K/L-like methyltransferase domain-containing protein</fullName>
    </recommendedName>
</protein>
<dbReference type="AlphaFoldDB" id="A0A850CEV5"/>
<evidence type="ECO:0000259" key="1">
    <source>
        <dbReference type="Pfam" id="PF01170"/>
    </source>
</evidence>
<gene>
    <name evidence="2" type="ORF">HOQ43_19205</name>
</gene>
<dbReference type="Pfam" id="PF01170">
    <property type="entry name" value="UPF0020"/>
    <property type="match status" value="2"/>
</dbReference>
<evidence type="ECO:0000313" key="3">
    <source>
        <dbReference type="Proteomes" id="UP000574690"/>
    </source>
</evidence>
<dbReference type="PANTHER" id="PTHR14911">
    <property type="entry name" value="THUMP DOMAIN-CONTAINING"/>
    <property type="match status" value="1"/>
</dbReference>
<dbReference type="InterPro" id="IPR002052">
    <property type="entry name" value="DNA_methylase_N6_adenine_CS"/>
</dbReference>
<dbReference type="GO" id="GO:0030488">
    <property type="term" value="P:tRNA methylation"/>
    <property type="evidence" value="ECO:0007669"/>
    <property type="project" value="TreeGrafter"/>
</dbReference>
<dbReference type="SUPFAM" id="SSF53335">
    <property type="entry name" value="S-adenosyl-L-methionine-dependent methyltransferases"/>
    <property type="match status" value="1"/>
</dbReference>
<accession>A0A850CEV5</accession>
<name>A0A850CEV5_9ACTN</name>
<evidence type="ECO:0000313" key="2">
    <source>
        <dbReference type="EMBL" id="NUQ90576.1"/>
    </source>
</evidence>
<dbReference type="CDD" id="cd02440">
    <property type="entry name" value="AdoMet_MTases"/>
    <property type="match status" value="1"/>
</dbReference>
<dbReference type="EMBL" id="JABFXE010000803">
    <property type="protein sequence ID" value="NUQ90576.1"/>
    <property type="molecule type" value="Genomic_DNA"/>
</dbReference>
<dbReference type="GO" id="GO:0003676">
    <property type="term" value="F:nucleic acid binding"/>
    <property type="evidence" value="ECO:0007669"/>
    <property type="project" value="InterPro"/>
</dbReference>